<organism evidence="2 3">
    <name type="scientific">Dendrobium chrysotoxum</name>
    <name type="common">Orchid</name>
    <dbReference type="NCBI Taxonomy" id="161865"/>
    <lineage>
        <taxon>Eukaryota</taxon>
        <taxon>Viridiplantae</taxon>
        <taxon>Streptophyta</taxon>
        <taxon>Embryophyta</taxon>
        <taxon>Tracheophyta</taxon>
        <taxon>Spermatophyta</taxon>
        <taxon>Magnoliopsida</taxon>
        <taxon>Liliopsida</taxon>
        <taxon>Asparagales</taxon>
        <taxon>Orchidaceae</taxon>
        <taxon>Epidendroideae</taxon>
        <taxon>Malaxideae</taxon>
        <taxon>Dendrobiinae</taxon>
        <taxon>Dendrobium</taxon>
    </lineage>
</organism>
<feature type="compositionally biased region" description="Basic and acidic residues" evidence="1">
    <location>
        <begin position="39"/>
        <end position="49"/>
    </location>
</feature>
<dbReference type="EMBL" id="JAGFBR010000019">
    <property type="protein sequence ID" value="KAH0449180.1"/>
    <property type="molecule type" value="Genomic_DNA"/>
</dbReference>
<sequence length="207" mass="22887">MSDPGSGGSEFLSEFFRPSNDSELGKKKTNDSSFTPAATERERQSEERNGSGSKIVGLRHGDGLSDTKHCDEGKIGAGMSSSIKNRKRKSPIFYDCTMRTGVDDYFLCAEDEYEGEVAVPVEAYYDQGKIEAGVAASVKNQKRKASIYYYYEKKNQGTNRKLLAGEDALMCHQCQRNDKGAVTMRNYSVQNPDVALRSDANKIVTFG</sequence>
<keyword evidence="3" id="KW-1185">Reference proteome</keyword>
<feature type="region of interest" description="Disordered" evidence="1">
    <location>
        <begin position="1"/>
        <end position="81"/>
    </location>
</feature>
<evidence type="ECO:0000256" key="1">
    <source>
        <dbReference type="SAM" id="MobiDB-lite"/>
    </source>
</evidence>
<dbReference type="Proteomes" id="UP000775213">
    <property type="component" value="Unassembled WGS sequence"/>
</dbReference>
<feature type="compositionally biased region" description="Basic and acidic residues" evidence="1">
    <location>
        <begin position="59"/>
        <end position="74"/>
    </location>
</feature>
<reference evidence="2 3" key="1">
    <citation type="journal article" date="2021" name="Hortic Res">
        <title>Chromosome-scale assembly of the Dendrobium chrysotoxum genome enhances the understanding of orchid evolution.</title>
        <authorList>
            <person name="Zhang Y."/>
            <person name="Zhang G.Q."/>
            <person name="Zhang D."/>
            <person name="Liu X.D."/>
            <person name="Xu X.Y."/>
            <person name="Sun W.H."/>
            <person name="Yu X."/>
            <person name="Zhu X."/>
            <person name="Wang Z.W."/>
            <person name="Zhao X."/>
            <person name="Zhong W.Y."/>
            <person name="Chen H."/>
            <person name="Yin W.L."/>
            <person name="Huang T."/>
            <person name="Niu S.C."/>
            <person name="Liu Z.J."/>
        </authorList>
    </citation>
    <scope>NUCLEOTIDE SEQUENCE [LARGE SCALE GENOMIC DNA]</scope>
    <source>
        <strain evidence="2">Lindl</strain>
    </source>
</reference>
<dbReference type="AlphaFoldDB" id="A0AAV7G0J6"/>
<proteinExistence type="predicted"/>
<evidence type="ECO:0000313" key="2">
    <source>
        <dbReference type="EMBL" id="KAH0449180.1"/>
    </source>
</evidence>
<name>A0AAV7G0J6_DENCH</name>
<accession>A0AAV7G0J6</accession>
<protein>
    <submittedName>
        <fullName evidence="2">Uncharacterized protein</fullName>
    </submittedName>
</protein>
<gene>
    <name evidence="2" type="ORF">IEQ34_022980</name>
</gene>
<comment type="caution">
    <text evidence="2">The sequence shown here is derived from an EMBL/GenBank/DDBJ whole genome shotgun (WGS) entry which is preliminary data.</text>
</comment>
<evidence type="ECO:0000313" key="3">
    <source>
        <dbReference type="Proteomes" id="UP000775213"/>
    </source>
</evidence>